<dbReference type="SUPFAM" id="SSF47203">
    <property type="entry name" value="Acyl-CoA dehydrogenase C-terminal domain-like"/>
    <property type="match status" value="1"/>
</dbReference>
<dbReference type="InterPro" id="IPR046373">
    <property type="entry name" value="Acyl-CoA_Oxase/DH_mid-dom_sf"/>
</dbReference>
<dbReference type="InterPro" id="IPR036250">
    <property type="entry name" value="AcylCo_DH-like_C"/>
</dbReference>
<dbReference type="AlphaFoldDB" id="A0A1W2EKH4"/>
<feature type="domain" description="Acyl-CoA oxidase/dehydrogenase middle" evidence="11">
    <location>
        <begin position="122"/>
        <end position="217"/>
    </location>
</feature>
<dbReference type="FunFam" id="1.10.540.10:FF:000026">
    <property type="entry name" value="Acyl-CoA dehydrogenase medium chain"/>
    <property type="match status" value="1"/>
</dbReference>
<keyword evidence="8 9" id="KW-0560">Oxidoreductase</keyword>
<dbReference type="GO" id="GO:0050660">
    <property type="term" value="F:flavin adenine dinucleotide binding"/>
    <property type="evidence" value="ECO:0007669"/>
    <property type="project" value="InterPro"/>
</dbReference>
<comment type="cofactor">
    <cofactor evidence="1 9">
        <name>FAD</name>
        <dbReference type="ChEBI" id="CHEBI:57692"/>
    </cofactor>
</comment>
<reference evidence="13 14" key="1">
    <citation type="submission" date="2017-04" db="EMBL/GenBank/DDBJ databases">
        <authorList>
            <person name="Afonso C.L."/>
            <person name="Miller P.J."/>
            <person name="Scott M.A."/>
            <person name="Spackman E."/>
            <person name="Goraichik I."/>
            <person name="Dimitrov K.M."/>
            <person name="Suarez D.L."/>
            <person name="Swayne D.E."/>
        </authorList>
    </citation>
    <scope>NUCLEOTIDE SEQUENCE [LARGE SCALE GENOMIC DNA]</scope>
    <source>
        <strain evidence="13 14">DSM 3385</strain>
    </source>
</reference>
<evidence type="ECO:0000256" key="9">
    <source>
        <dbReference type="RuleBase" id="RU362125"/>
    </source>
</evidence>
<organism evidence="13 14">
    <name type="scientific">Desulfocicer vacuolatum DSM 3385</name>
    <dbReference type="NCBI Taxonomy" id="1121400"/>
    <lineage>
        <taxon>Bacteria</taxon>
        <taxon>Pseudomonadati</taxon>
        <taxon>Thermodesulfobacteriota</taxon>
        <taxon>Desulfobacteria</taxon>
        <taxon>Desulfobacterales</taxon>
        <taxon>Desulfobacteraceae</taxon>
        <taxon>Desulfocicer</taxon>
    </lineage>
</organism>
<comment type="subunit">
    <text evidence="4">Homotetramer.</text>
</comment>
<feature type="domain" description="Acyl-CoA dehydrogenase/oxidase N-terminal" evidence="12">
    <location>
        <begin position="8"/>
        <end position="118"/>
    </location>
</feature>
<accession>A0A1W2EKH4</accession>
<evidence type="ECO:0000313" key="14">
    <source>
        <dbReference type="Proteomes" id="UP000192418"/>
    </source>
</evidence>
<gene>
    <name evidence="13" type="ORF">SAMN02746065_1347</name>
</gene>
<protein>
    <submittedName>
        <fullName evidence="13">Acyl-CoA dehydrogenase</fullName>
    </submittedName>
</protein>
<evidence type="ECO:0000256" key="3">
    <source>
        <dbReference type="ARBA" id="ARBA00009347"/>
    </source>
</evidence>
<dbReference type="Pfam" id="PF02771">
    <property type="entry name" value="Acyl-CoA_dh_N"/>
    <property type="match status" value="1"/>
</dbReference>
<sequence length="385" mass="42470">MTLLQADQLEALRMEIRQFAQKELAPFEQDVESNNRIPEHILAQMRERGYFGLTIPKEYGGMGMGKTAFCTVEEELAKTHFAFMDIISLNNGLGSRSIVLDGNEAQKKKYLPRLASGEWISAFTLTEPNAGSDAASITTTAEKKGDVYLLNGMKHFITNAPIADVFIVIAVTDPDKGAKGGISAFIVEKDFPGISIGNVHQSMGMQGSHKSEVIFKDTPVPVQNLIGTEGKGLTVALKTVDEGRMGVAATSVGMATRLLDMAVEYATSKKFNDKPLSRYQSFEWLLADMATELYAARTILYKTAAKMDRKEDAQLEVAMCKLYGSEMVGRVVEKAMEIFGKDGCLFENVVERILRDARILRIFEGTAEIHRIIIGRKLLAGQRPL</sequence>
<evidence type="ECO:0000256" key="1">
    <source>
        <dbReference type="ARBA" id="ARBA00001974"/>
    </source>
</evidence>
<dbReference type="PANTHER" id="PTHR43884:SF40">
    <property type="entry name" value="ACYL-COA DEHYDROGENASE"/>
    <property type="match status" value="1"/>
</dbReference>
<dbReference type="RefSeq" id="WP_084071617.1">
    <property type="nucleotide sequence ID" value="NZ_FWXY01000034.1"/>
</dbReference>
<dbReference type="PANTHER" id="PTHR43884">
    <property type="entry name" value="ACYL-COA DEHYDROGENASE"/>
    <property type="match status" value="1"/>
</dbReference>
<keyword evidence="7 9" id="KW-0274">FAD</keyword>
<keyword evidence="6 9" id="KW-0285">Flavoprotein</keyword>
<evidence type="ECO:0000256" key="2">
    <source>
        <dbReference type="ARBA" id="ARBA00005109"/>
    </source>
</evidence>
<dbReference type="InterPro" id="IPR009100">
    <property type="entry name" value="AcylCoA_DH/oxidase_NM_dom_sf"/>
</dbReference>
<comment type="pathway">
    <text evidence="2">Amino-acid degradation; L-valine degradation.</text>
</comment>
<dbReference type="Gene3D" id="1.20.140.10">
    <property type="entry name" value="Butyryl-CoA Dehydrogenase, subunit A, domain 3"/>
    <property type="match status" value="1"/>
</dbReference>
<dbReference type="STRING" id="1121400.SAMN02746065_1347"/>
<keyword evidence="14" id="KW-1185">Reference proteome</keyword>
<evidence type="ECO:0000259" key="11">
    <source>
        <dbReference type="Pfam" id="PF02770"/>
    </source>
</evidence>
<dbReference type="GO" id="GO:0003995">
    <property type="term" value="F:acyl-CoA dehydrogenase activity"/>
    <property type="evidence" value="ECO:0007669"/>
    <property type="project" value="TreeGrafter"/>
</dbReference>
<evidence type="ECO:0000256" key="6">
    <source>
        <dbReference type="ARBA" id="ARBA00022630"/>
    </source>
</evidence>
<evidence type="ECO:0000259" key="12">
    <source>
        <dbReference type="Pfam" id="PF02771"/>
    </source>
</evidence>
<dbReference type="OrthoDB" id="9765339at2"/>
<dbReference type="InterPro" id="IPR006091">
    <property type="entry name" value="Acyl-CoA_Oxase/DH_mid-dom"/>
</dbReference>
<comment type="similarity">
    <text evidence="3 9">Belongs to the acyl-CoA dehydrogenase family.</text>
</comment>
<dbReference type="Pfam" id="PF02770">
    <property type="entry name" value="Acyl-CoA_dh_M"/>
    <property type="match status" value="1"/>
</dbReference>
<evidence type="ECO:0000256" key="8">
    <source>
        <dbReference type="ARBA" id="ARBA00023002"/>
    </source>
</evidence>
<evidence type="ECO:0000256" key="5">
    <source>
        <dbReference type="ARBA" id="ARBA00022456"/>
    </source>
</evidence>
<dbReference type="Pfam" id="PF00441">
    <property type="entry name" value="Acyl-CoA_dh_1"/>
    <property type="match status" value="1"/>
</dbReference>
<dbReference type="Proteomes" id="UP000192418">
    <property type="component" value="Unassembled WGS sequence"/>
</dbReference>
<evidence type="ECO:0000256" key="4">
    <source>
        <dbReference type="ARBA" id="ARBA00011881"/>
    </source>
</evidence>
<dbReference type="InterPro" id="IPR013786">
    <property type="entry name" value="AcylCoA_DH/ox_N"/>
</dbReference>
<dbReference type="Gene3D" id="2.40.110.10">
    <property type="entry name" value="Butyryl-CoA Dehydrogenase, subunit A, domain 2"/>
    <property type="match status" value="1"/>
</dbReference>
<dbReference type="Gene3D" id="1.10.540.10">
    <property type="entry name" value="Acyl-CoA dehydrogenase/oxidase, N-terminal domain"/>
    <property type="match status" value="1"/>
</dbReference>
<dbReference type="EMBL" id="FWXY01000034">
    <property type="protein sequence ID" value="SMD10184.1"/>
    <property type="molecule type" value="Genomic_DNA"/>
</dbReference>
<evidence type="ECO:0000313" key="13">
    <source>
        <dbReference type="EMBL" id="SMD10184.1"/>
    </source>
</evidence>
<dbReference type="SUPFAM" id="SSF56645">
    <property type="entry name" value="Acyl-CoA dehydrogenase NM domain-like"/>
    <property type="match status" value="1"/>
</dbReference>
<dbReference type="GO" id="GO:0009083">
    <property type="term" value="P:branched-chain amino acid catabolic process"/>
    <property type="evidence" value="ECO:0007669"/>
    <property type="project" value="UniProtKB-KW"/>
</dbReference>
<dbReference type="FunFam" id="2.40.110.10:FF:000001">
    <property type="entry name" value="Acyl-CoA dehydrogenase, mitochondrial"/>
    <property type="match status" value="1"/>
</dbReference>
<name>A0A1W2EKH4_9BACT</name>
<dbReference type="InterPro" id="IPR009075">
    <property type="entry name" value="AcylCo_DH/oxidase_C"/>
</dbReference>
<feature type="domain" description="Acyl-CoA dehydrogenase/oxidase C-terminal" evidence="10">
    <location>
        <begin position="230"/>
        <end position="379"/>
    </location>
</feature>
<dbReference type="PIRSF" id="PIRSF016578">
    <property type="entry name" value="HsaA"/>
    <property type="match status" value="1"/>
</dbReference>
<dbReference type="InterPro" id="IPR037069">
    <property type="entry name" value="AcylCoA_DH/ox_N_sf"/>
</dbReference>
<keyword evidence="5" id="KW-0101">Branched-chain amino acid catabolism</keyword>
<dbReference type="FunFam" id="1.20.140.10:FF:000001">
    <property type="entry name" value="Acyl-CoA dehydrogenase"/>
    <property type="match status" value="1"/>
</dbReference>
<proteinExistence type="inferred from homology"/>
<evidence type="ECO:0000259" key="10">
    <source>
        <dbReference type="Pfam" id="PF00441"/>
    </source>
</evidence>
<evidence type="ECO:0000256" key="7">
    <source>
        <dbReference type="ARBA" id="ARBA00022827"/>
    </source>
</evidence>